<keyword evidence="3" id="KW-1185">Reference proteome</keyword>
<dbReference type="Proteomes" id="UP000199659">
    <property type="component" value="Unassembled WGS sequence"/>
</dbReference>
<gene>
    <name evidence="2" type="ORF">SAMN05661086_01435</name>
</gene>
<dbReference type="GO" id="GO:0008610">
    <property type="term" value="P:lipid biosynthetic process"/>
    <property type="evidence" value="ECO:0007669"/>
    <property type="project" value="UniProtKB-ARBA"/>
</dbReference>
<sequence>MKHNKKIPMYFNDVASLFANYFSDGQINFAFYFEGYLDKERLEQAISLLPETFPVLRSIVKKEEGSYFREKTNKEIVLECTESDNSEKAIEAFLLKGFQLEEEVPIRFLLIHEEKRDILCMKVDHTIAGGEGVKYLCYALAQLYKNKTISFPVNPNRDPEQITDLFDKEMKEQLLAREVYKMPVQLAPVYDYKKENLFYITRQIESELYHKINRDTKKYNVKMNDIFLAAMYFALFNSYEVPEHVKIPIMVSISMGRYLPVEEQIALSNFWGMFFTEVAYRKNLSNEELLQLVNKCTTDCKKDDSGLASFLHSQWQMEHDLEGMEKQLQAMGKTGTQYYSLSNMGIVNEEYLDFGDVSVEMLKCFGPPQCPPGGLFTIMTFKNQINLCCTSFDTGGYKKNIQNIMEYFLLYLRSI</sequence>
<dbReference type="Gene3D" id="3.30.559.30">
    <property type="entry name" value="Nonribosomal peptide synthetase, condensation domain"/>
    <property type="match status" value="1"/>
</dbReference>
<dbReference type="STRING" id="37658.SAMN05661086_01435"/>
<dbReference type="InterPro" id="IPR001242">
    <property type="entry name" value="Condensation_dom"/>
</dbReference>
<proteinExistence type="predicted"/>
<dbReference type="SUPFAM" id="SSF52777">
    <property type="entry name" value="CoA-dependent acyltransferases"/>
    <property type="match status" value="1"/>
</dbReference>
<reference evidence="2 3" key="1">
    <citation type="submission" date="2016-10" db="EMBL/GenBank/DDBJ databases">
        <authorList>
            <person name="de Groot N.N."/>
        </authorList>
    </citation>
    <scope>NUCLEOTIDE SEQUENCE [LARGE SCALE GENOMIC DNA]</scope>
    <source>
        <strain evidence="2 3">743A</strain>
    </source>
</reference>
<dbReference type="Pfam" id="PF00668">
    <property type="entry name" value="Condensation"/>
    <property type="match status" value="1"/>
</dbReference>
<feature type="domain" description="Condensation" evidence="1">
    <location>
        <begin position="28"/>
        <end position="299"/>
    </location>
</feature>
<dbReference type="OrthoDB" id="7321121at2"/>
<dbReference type="InterPro" id="IPR023213">
    <property type="entry name" value="CAT-like_dom_sf"/>
</dbReference>
<dbReference type="Gene3D" id="3.30.559.10">
    <property type="entry name" value="Chloramphenicol acetyltransferase-like domain"/>
    <property type="match status" value="1"/>
</dbReference>
<accession>A0A1I6J7V1</accession>
<dbReference type="AlphaFoldDB" id="A0A1I6J7V1"/>
<evidence type="ECO:0000313" key="3">
    <source>
        <dbReference type="Proteomes" id="UP000199659"/>
    </source>
</evidence>
<dbReference type="EMBL" id="FOYZ01000005">
    <property type="protein sequence ID" value="SFR75058.1"/>
    <property type="molecule type" value="Genomic_DNA"/>
</dbReference>
<dbReference type="RefSeq" id="WP_092560013.1">
    <property type="nucleotide sequence ID" value="NZ_FOYZ01000005.1"/>
</dbReference>
<protein>
    <submittedName>
        <fullName evidence="2">Uncharacterized protein, contains a NRPS condensation (Elongation) domain</fullName>
    </submittedName>
</protein>
<organism evidence="2 3">
    <name type="scientific">Anaeromicropila populeti</name>
    <dbReference type="NCBI Taxonomy" id="37658"/>
    <lineage>
        <taxon>Bacteria</taxon>
        <taxon>Bacillati</taxon>
        <taxon>Bacillota</taxon>
        <taxon>Clostridia</taxon>
        <taxon>Lachnospirales</taxon>
        <taxon>Lachnospiraceae</taxon>
        <taxon>Anaeromicropila</taxon>
    </lineage>
</organism>
<evidence type="ECO:0000259" key="1">
    <source>
        <dbReference type="Pfam" id="PF00668"/>
    </source>
</evidence>
<dbReference type="GO" id="GO:0003824">
    <property type="term" value="F:catalytic activity"/>
    <property type="evidence" value="ECO:0007669"/>
    <property type="project" value="InterPro"/>
</dbReference>
<evidence type="ECO:0000313" key="2">
    <source>
        <dbReference type="EMBL" id="SFR75058.1"/>
    </source>
</evidence>
<name>A0A1I6J7V1_9FIRM</name>